<dbReference type="EMBL" id="UGRY01000002">
    <property type="protein sequence ID" value="SUA72625.1"/>
    <property type="molecule type" value="Genomic_DNA"/>
</dbReference>
<accession>A0A378Y5Z6</accession>
<reference evidence="2 4" key="1">
    <citation type="submission" date="2018-06" db="EMBL/GenBank/DDBJ databases">
        <authorList>
            <consortium name="Pathogen Informatics"/>
            <person name="Doyle S."/>
        </authorList>
    </citation>
    <scope>NUCLEOTIDE SEQUENCE [LARGE SCALE GENOMIC DNA]</scope>
    <source>
        <strain evidence="2 4">NCTC1934</strain>
    </source>
</reference>
<keyword evidence="2" id="KW-0378">Hydrolase</keyword>
<dbReference type="GO" id="GO:0016787">
    <property type="term" value="F:hydrolase activity"/>
    <property type="evidence" value="ECO:0007669"/>
    <property type="project" value="UniProtKB-KW"/>
</dbReference>
<gene>
    <name evidence="2" type="primary">recE_1</name>
    <name evidence="3" type="synonym">recE_2</name>
    <name evidence="2" type="ORF">NCTC1934_00053</name>
    <name evidence="3" type="ORF">NCTC1934_00113</name>
</gene>
<proteinExistence type="predicted"/>
<dbReference type="AlphaFoldDB" id="A0A378Y5Z6"/>
<evidence type="ECO:0000313" key="3">
    <source>
        <dbReference type="EMBL" id="SUA72685.1"/>
    </source>
</evidence>
<dbReference type="InterPro" id="IPR011604">
    <property type="entry name" value="PDDEXK-like_dom_sf"/>
</dbReference>
<evidence type="ECO:0000259" key="1">
    <source>
        <dbReference type="Pfam" id="PF12684"/>
    </source>
</evidence>
<dbReference type="InterPro" id="IPR024432">
    <property type="entry name" value="Put_RecE_PDDEXK-like_dom"/>
</dbReference>
<name>A0A378Y5Z6_9NOCA</name>
<dbReference type="EMBL" id="UGRY01000002">
    <property type="protein sequence ID" value="SUA72685.1"/>
    <property type="molecule type" value="Genomic_DNA"/>
</dbReference>
<dbReference type="Gene3D" id="3.90.320.10">
    <property type="match status" value="1"/>
</dbReference>
<organism evidence="2 4">
    <name type="scientific">Nocardia otitidiscaviarum</name>
    <dbReference type="NCBI Taxonomy" id="1823"/>
    <lineage>
        <taxon>Bacteria</taxon>
        <taxon>Bacillati</taxon>
        <taxon>Actinomycetota</taxon>
        <taxon>Actinomycetes</taxon>
        <taxon>Mycobacteriales</taxon>
        <taxon>Nocardiaceae</taxon>
        <taxon>Nocardia</taxon>
    </lineage>
</organism>
<dbReference type="EC" id="3.1.11.-" evidence="2"/>
<protein>
    <submittedName>
        <fullName evidence="2">Exodeoxyribonuclease 8</fullName>
        <ecNumber evidence="2">3.1.11.-</ecNumber>
    </submittedName>
</protein>
<evidence type="ECO:0000313" key="2">
    <source>
        <dbReference type="EMBL" id="SUA72625.1"/>
    </source>
</evidence>
<sequence length="270" mass="30377">MTPQLIAGIPDHEYHAHPALGSSTVRQFDEMAPAQWRYERDNPTESTADHFEEGKAVHTLTLGVGGAVVRVDADDWRTKHAKEQRADIRARGGIALLPEAYERVHAMAASLHAHPLGVALRDGEPELSGWSIDAETGLEVKVRPDALYRPHRSGLALALDVKTSTSADPRKFAESCWKFGYFRQDPWYVDRLLEHDIEAAFAFLVVSKEPPYLATAIELRPEAVELGRRRNRESLAAIRRCMDTGVWPGYGDEIHQIDLPAWAYKQEDHR</sequence>
<evidence type="ECO:0000313" key="4">
    <source>
        <dbReference type="Proteomes" id="UP000255467"/>
    </source>
</evidence>
<feature type="domain" description="Putative exodeoxyribonuclease 8 PDDEXK-like" evidence="1">
    <location>
        <begin position="46"/>
        <end position="256"/>
    </location>
</feature>
<dbReference type="Pfam" id="PF12684">
    <property type="entry name" value="DUF3799"/>
    <property type="match status" value="1"/>
</dbReference>
<keyword evidence="4" id="KW-1185">Reference proteome</keyword>
<dbReference type="Proteomes" id="UP000255467">
    <property type="component" value="Unassembled WGS sequence"/>
</dbReference>